<dbReference type="Proteomes" id="UP000002424">
    <property type="component" value="Chromosome"/>
</dbReference>
<gene>
    <name evidence="4" type="ordered locus">Avin_07110</name>
</gene>
<evidence type="ECO:0008006" key="6">
    <source>
        <dbReference type="Google" id="ProtNLM"/>
    </source>
</evidence>
<accession>C1DLL3</accession>
<dbReference type="EnsemblBacteria" id="ACO76961">
    <property type="protein sequence ID" value="ACO76961"/>
    <property type="gene ID" value="Avin_07110"/>
</dbReference>
<keyword evidence="2" id="KW-1003">Cell membrane</keyword>
<dbReference type="eggNOG" id="COG3204">
    <property type="taxonomic scope" value="Bacteria"/>
</dbReference>
<proteinExistence type="predicted"/>
<reference evidence="4 5" key="1">
    <citation type="journal article" date="2009" name="J. Bacteriol.">
        <title>Genome sequence of Azotobacter vinelandii, an obligate aerobe specialized to support diverse anaerobic metabolic processes.</title>
        <authorList>
            <person name="Setubal J.C."/>
            <person name="dos Santos P."/>
            <person name="Goldman B.S."/>
            <person name="Ertesvag H."/>
            <person name="Espin G."/>
            <person name="Rubio L.M."/>
            <person name="Valla S."/>
            <person name="Almeida N.F."/>
            <person name="Balasubramanian D."/>
            <person name="Cromes L."/>
            <person name="Curatti L."/>
            <person name="Du Z."/>
            <person name="Godsy E."/>
            <person name="Goodner B."/>
            <person name="Hellner-Burris K."/>
            <person name="Hernandez J.A."/>
            <person name="Houmiel K."/>
            <person name="Imperial J."/>
            <person name="Kennedy C."/>
            <person name="Larson T.J."/>
            <person name="Latreille P."/>
            <person name="Ligon L.S."/>
            <person name="Lu J."/>
            <person name="Maerk M."/>
            <person name="Miller N.M."/>
            <person name="Norton S."/>
            <person name="O'Carroll I.P."/>
            <person name="Paulsen I."/>
            <person name="Raulfs E.C."/>
            <person name="Roemer R."/>
            <person name="Rosser J."/>
            <person name="Segura D."/>
            <person name="Slater S."/>
            <person name="Stricklin S.L."/>
            <person name="Studholme D.J."/>
            <person name="Sun J."/>
            <person name="Viana C.J."/>
            <person name="Wallin E."/>
            <person name="Wang B."/>
            <person name="Wheeler C."/>
            <person name="Zhu H."/>
            <person name="Dean D.R."/>
            <person name="Dixon R."/>
            <person name="Wood D."/>
        </authorList>
    </citation>
    <scope>NUCLEOTIDE SEQUENCE [LARGE SCALE GENOMIC DNA]</scope>
    <source>
        <strain evidence="5">DJ / ATCC BAA-1303</strain>
    </source>
</reference>
<dbReference type="Pfam" id="PF06977">
    <property type="entry name" value="SdiA-regulated"/>
    <property type="match status" value="1"/>
</dbReference>
<organism evidence="4 5">
    <name type="scientific">Azotobacter vinelandii (strain DJ / ATCC BAA-1303)</name>
    <dbReference type="NCBI Taxonomy" id="322710"/>
    <lineage>
        <taxon>Bacteria</taxon>
        <taxon>Pseudomonadati</taxon>
        <taxon>Pseudomonadota</taxon>
        <taxon>Gammaproteobacteria</taxon>
        <taxon>Pseudomonadales</taxon>
        <taxon>Pseudomonadaceae</taxon>
        <taxon>Azotobacter</taxon>
    </lineage>
</organism>
<dbReference type="HOGENOM" id="CLU_055438_0_0_6"/>
<evidence type="ECO:0000256" key="1">
    <source>
        <dbReference type="ARBA" id="ARBA00004236"/>
    </source>
</evidence>
<evidence type="ECO:0000256" key="3">
    <source>
        <dbReference type="ARBA" id="ARBA00023136"/>
    </source>
</evidence>
<dbReference type="RefSeq" id="WP_012699386.1">
    <property type="nucleotide sequence ID" value="NC_012560.1"/>
</dbReference>
<dbReference type="InterPro" id="IPR009722">
    <property type="entry name" value="YjiK/CarP"/>
</dbReference>
<dbReference type="STRING" id="322710.Avin_07110"/>
<dbReference type="EMBL" id="CP001157">
    <property type="protein sequence ID" value="ACO76961.1"/>
    <property type="molecule type" value="Genomic_DNA"/>
</dbReference>
<keyword evidence="5" id="KW-1185">Reference proteome</keyword>
<evidence type="ECO:0000313" key="5">
    <source>
        <dbReference type="Proteomes" id="UP000002424"/>
    </source>
</evidence>
<dbReference type="CDD" id="cd09971">
    <property type="entry name" value="SdiA-regulated"/>
    <property type="match status" value="1"/>
</dbReference>
<evidence type="ECO:0000256" key="2">
    <source>
        <dbReference type="ARBA" id="ARBA00022475"/>
    </source>
</evidence>
<dbReference type="GO" id="GO:0005886">
    <property type="term" value="C:plasma membrane"/>
    <property type="evidence" value="ECO:0007669"/>
    <property type="project" value="UniProtKB-SubCell"/>
</dbReference>
<dbReference type="GeneID" id="88184116"/>
<keyword evidence="3" id="KW-0472">Membrane</keyword>
<comment type="subcellular location">
    <subcellularLocation>
        <location evidence="1">Cell membrane</location>
    </subcellularLocation>
</comment>
<name>C1DLL3_AZOVD</name>
<dbReference type="OrthoDB" id="6080098at2"/>
<dbReference type="KEGG" id="avn:Avin_07110"/>
<protein>
    <recommendedName>
        <fullName evidence="6">Phytase-like domain-containing protein</fullName>
    </recommendedName>
</protein>
<dbReference type="SUPFAM" id="SSF50956">
    <property type="entry name" value="Thermostable phytase (3-phytase)"/>
    <property type="match status" value="1"/>
</dbReference>
<dbReference type="AlphaFoldDB" id="C1DLL3"/>
<evidence type="ECO:0000313" key="4">
    <source>
        <dbReference type="EMBL" id="ACO76961.1"/>
    </source>
</evidence>
<sequence>MIATAKGLLGRLPTIRPRIWISLLLGLLLVQQVHDRHLDERLYFWAKSLWLGACAKGLDFCLPDYEVRLEALPVVGVRNNLSGLTYDSTRKHLWAVINNPEELIALSTGGEVLARYPLHGFKDVEGVAYLGGDLLLLTEERDQALVAVPVPGAPGALKRRDYRSLTLGFDNPDGDNRGFEGVAYDRGGDRLFVVTEHSPLKLYEIRGFKASLAGDFNLRVLDRSDWLNDGFFGTGGTALASLEYDEDSDHLILLSDESRLLAEVDGQGDTVSLRSLWRNSAGLKENVPQGEGLALDEKGRLYMISEPNLFYVFERED</sequence>